<dbReference type="EMBL" id="PYMJ01000014">
    <property type="protein sequence ID" value="PSU47490.1"/>
    <property type="molecule type" value="Genomic_DNA"/>
</dbReference>
<evidence type="ECO:0000313" key="16">
    <source>
        <dbReference type="Proteomes" id="UP000240987"/>
    </source>
</evidence>
<dbReference type="InterPro" id="IPR008927">
    <property type="entry name" value="6-PGluconate_DH-like_C_sf"/>
</dbReference>
<evidence type="ECO:0000256" key="10">
    <source>
        <dbReference type="ARBA" id="ARBA00032024"/>
    </source>
</evidence>
<dbReference type="GO" id="GO:0008677">
    <property type="term" value="F:2-dehydropantoate 2-reductase activity"/>
    <property type="evidence" value="ECO:0007669"/>
    <property type="project" value="UniProtKB-EC"/>
</dbReference>
<keyword evidence="8 12" id="KW-0521">NADP</keyword>
<dbReference type="InterPro" id="IPR013328">
    <property type="entry name" value="6PGD_dom2"/>
</dbReference>
<evidence type="ECO:0000256" key="7">
    <source>
        <dbReference type="ARBA" id="ARBA00022655"/>
    </source>
</evidence>
<dbReference type="PANTHER" id="PTHR43765">
    <property type="entry name" value="2-DEHYDROPANTOATE 2-REDUCTASE-RELATED"/>
    <property type="match status" value="1"/>
</dbReference>
<dbReference type="InterPro" id="IPR050838">
    <property type="entry name" value="Ketopantoate_reductase"/>
</dbReference>
<dbReference type="Pfam" id="PF02558">
    <property type="entry name" value="ApbA"/>
    <property type="match status" value="1"/>
</dbReference>
<evidence type="ECO:0000256" key="3">
    <source>
        <dbReference type="ARBA" id="ARBA00007870"/>
    </source>
</evidence>
<feature type="domain" description="Ketopantoate reductase C-terminal" evidence="14">
    <location>
        <begin position="192"/>
        <end position="314"/>
    </location>
</feature>
<evidence type="ECO:0000256" key="9">
    <source>
        <dbReference type="ARBA" id="ARBA00023002"/>
    </source>
</evidence>
<dbReference type="UniPathway" id="UPA00028">
    <property type="reaction ID" value="UER00004"/>
</dbReference>
<evidence type="ECO:0000259" key="13">
    <source>
        <dbReference type="Pfam" id="PF02558"/>
    </source>
</evidence>
<dbReference type="InterPro" id="IPR013332">
    <property type="entry name" value="KPR_N"/>
</dbReference>
<dbReference type="Gene3D" id="1.10.1040.10">
    <property type="entry name" value="N-(1-d-carboxylethyl)-l-norvaline Dehydrogenase, domain 2"/>
    <property type="match status" value="1"/>
</dbReference>
<proteinExistence type="inferred from homology"/>
<keyword evidence="6" id="KW-0963">Cytoplasm</keyword>
<dbReference type="InterPro" id="IPR003710">
    <property type="entry name" value="ApbA"/>
</dbReference>
<comment type="catalytic activity">
    <reaction evidence="11 12">
        <text>(R)-pantoate + NADP(+) = 2-dehydropantoate + NADPH + H(+)</text>
        <dbReference type="Rhea" id="RHEA:16233"/>
        <dbReference type="ChEBI" id="CHEBI:11561"/>
        <dbReference type="ChEBI" id="CHEBI:15378"/>
        <dbReference type="ChEBI" id="CHEBI:15980"/>
        <dbReference type="ChEBI" id="CHEBI:57783"/>
        <dbReference type="ChEBI" id="CHEBI:58349"/>
        <dbReference type="EC" id="1.1.1.169"/>
    </reaction>
</comment>
<feature type="domain" description="Ketopantoate reductase N-terminal" evidence="13">
    <location>
        <begin position="3"/>
        <end position="167"/>
    </location>
</feature>
<comment type="similarity">
    <text evidence="3 12">Belongs to the ketopantoate reductase family.</text>
</comment>
<accession>A0A2T3JF07</accession>
<evidence type="ECO:0000313" key="15">
    <source>
        <dbReference type="EMBL" id="PSU47490.1"/>
    </source>
</evidence>
<comment type="subcellular location">
    <subcellularLocation>
        <location evidence="1">Cytoplasm</location>
    </subcellularLocation>
</comment>
<dbReference type="OrthoDB" id="6530772at2"/>
<dbReference type="RefSeq" id="WP_107243391.1">
    <property type="nucleotide sequence ID" value="NZ_PYMJ01000014.1"/>
</dbReference>
<dbReference type="PANTHER" id="PTHR43765:SF2">
    <property type="entry name" value="2-DEHYDROPANTOATE 2-REDUCTASE"/>
    <property type="match status" value="1"/>
</dbReference>
<dbReference type="FunFam" id="1.10.1040.10:FF:000014">
    <property type="entry name" value="2-dehydropantoate 2-reductase"/>
    <property type="match status" value="1"/>
</dbReference>
<organism evidence="15 16">
    <name type="scientific">Photobacterium frigidiphilum</name>
    <dbReference type="NCBI Taxonomy" id="264736"/>
    <lineage>
        <taxon>Bacteria</taxon>
        <taxon>Pseudomonadati</taxon>
        <taxon>Pseudomonadota</taxon>
        <taxon>Gammaproteobacteria</taxon>
        <taxon>Vibrionales</taxon>
        <taxon>Vibrionaceae</taxon>
        <taxon>Photobacterium</taxon>
    </lineage>
</organism>
<evidence type="ECO:0000256" key="5">
    <source>
        <dbReference type="ARBA" id="ARBA00019465"/>
    </source>
</evidence>
<comment type="caution">
    <text evidence="15">The sequence shown here is derived from an EMBL/GenBank/DDBJ whole genome shotgun (WGS) entry which is preliminary data.</text>
</comment>
<evidence type="ECO:0000256" key="2">
    <source>
        <dbReference type="ARBA" id="ARBA00004994"/>
    </source>
</evidence>
<comment type="pathway">
    <text evidence="2 12">Cofactor biosynthesis; (R)-pantothenate biosynthesis; (R)-pantoate from 3-methyl-2-oxobutanoate: step 2/2.</text>
</comment>
<comment type="function">
    <text evidence="12">Catalyzes the NADPH-dependent reduction of ketopantoate into pantoic acid.</text>
</comment>
<evidence type="ECO:0000256" key="11">
    <source>
        <dbReference type="ARBA" id="ARBA00048793"/>
    </source>
</evidence>
<dbReference type="Gene3D" id="3.40.50.720">
    <property type="entry name" value="NAD(P)-binding Rossmann-like Domain"/>
    <property type="match status" value="1"/>
</dbReference>
<evidence type="ECO:0000256" key="4">
    <source>
        <dbReference type="ARBA" id="ARBA00013014"/>
    </source>
</evidence>
<evidence type="ECO:0000256" key="8">
    <source>
        <dbReference type="ARBA" id="ARBA00022857"/>
    </source>
</evidence>
<dbReference type="Pfam" id="PF08546">
    <property type="entry name" value="ApbA_C"/>
    <property type="match status" value="1"/>
</dbReference>
<gene>
    <name evidence="15" type="ORF">C9J12_14580</name>
</gene>
<dbReference type="AlphaFoldDB" id="A0A2T3JF07"/>
<dbReference type="SUPFAM" id="SSF48179">
    <property type="entry name" value="6-phosphogluconate dehydrogenase C-terminal domain-like"/>
    <property type="match status" value="1"/>
</dbReference>
<evidence type="ECO:0000256" key="1">
    <source>
        <dbReference type="ARBA" id="ARBA00004496"/>
    </source>
</evidence>
<dbReference type="SUPFAM" id="SSF51735">
    <property type="entry name" value="NAD(P)-binding Rossmann-fold domains"/>
    <property type="match status" value="1"/>
</dbReference>
<dbReference type="EC" id="1.1.1.169" evidence="4 12"/>
<dbReference type="NCBIfam" id="TIGR00745">
    <property type="entry name" value="apbA_panE"/>
    <property type="match status" value="1"/>
</dbReference>
<dbReference type="InterPro" id="IPR013752">
    <property type="entry name" value="KPA_reductase"/>
</dbReference>
<dbReference type="NCBIfam" id="NF005087">
    <property type="entry name" value="PRK06522.1-1"/>
    <property type="match status" value="1"/>
</dbReference>
<keyword evidence="9 12" id="KW-0560">Oxidoreductase</keyword>
<evidence type="ECO:0000256" key="12">
    <source>
        <dbReference type="RuleBase" id="RU362068"/>
    </source>
</evidence>
<keyword evidence="16" id="KW-1185">Reference proteome</keyword>
<reference evidence="15 16" key="1">
    <citation type="submission" date="2018-01" db="EMBL/GenBank/DDBJ databases">
        <title>Whole genome sequencing of Histamine producing bacteria.</title>
        <authorList>
            <person name="Butler K."/>
        </authorList>
    </citation>
    <scope>NUCLEOTIDE SEQUENCE [LARGE SCALE GENOMIC DNA]</scope>
    <source>
        <strain evidence="15 16">JCM 12947</strain>
    </source>
</reference>
<sequence length="321" mass="35981">MQITILGAGAIGCLWACHLAKQGHNIHFWTRTDKPSFPIVLNDCVQTKDSIQEEDGTHEKNYIQTPLAPERFDFTSNNIQSIAKSELIIVTVKAFQVEQALNDIFDHIAPHTPIIIMHNGMGTQQHVKTRLVDHPILYATTSQAAFKTDKEQINHTGLGPTWLGAFNQSAQGFDSLAELFHQALAPCGWHHDINEPLWQKLAINCAINPLTAIHQCQNGELATPKYHTVLTQVCHEVAAVMQAEGYAVTAKKLRQTVDTVIKATAANYSSMYQDIFQQRKTEIDYITGYLITRAKVHGIAVPMNTQLWQDVKLLEQNHDDK</sequence>
<evidence type="ECO:0000256" key="6">
    <source>
        <dbReference type="ARBA" id="ARBA00022490"/>
    </source>
</evidence>
<dbReference type="GO" id="GO:0015940">
    <property type="term" value="P:pantothenate biosynthetic process"/>
    <property type="evidence" value="ECO:0007669"/>
    <property type="project" value="UniProtKB-UniPathway"/>
</dbReference>
<name>A0A2T3JF07_9GAMM</name>
<dbReference type="InterPro" id="IPR036291">
    <property type="entry name" value="NAD(P)-bd_dom_sf"/>
</dbReference>
<keyword evidence="7 12" id="KW-0566">Pantothenate biosynthesis</keyword>
<evidence type="ECO:0000259" key="14">
    <source>
        <dbReference type="Pfam" id="PF08546"/>
    </source>
</evidence>
<protein>
    <recommendedName>
        <fullName evidence="5 12">2-dehydropantoate 2-reductase</fullName>
        <ecNumber evidence="4 12">1.1.1.169</ecNumber>
    </recommendedName>
    <alternativeName>
        <fullName evidence="10 12">Ketopantoate reductase</fullName>
    </alternativeName>
</protein>
<dbReference type="GO" id="GO:0050661">
    <property type="term" value="F:NADP binding"/>
    <property type="evidence" value="ECO:0007669"/>
    <property type="project" value="TreeGrafter"/>
</dbReference>
<dbReference type="Proteomes" id="UP000240987">
    <property type="component" value="Unassembled WGS sequence"/>
</dbReference>
<dbReference type="GO" id="GO:0005737">
    <property type="term" value="C:cytoplasm"/>
    <property type="evidence" value="ECO:0007669"/>
    <property type="project" value="UniProtKB-SubCell"/>
</dbReference>